<sequence length="105" mass="11261">VPVVEQNGFLGSNGSSRPKVAAVEGEIAWKILSEIFSVSAAESSILNEEEKLKLIGVLASNADLFVEATGCIRRAGLIKHRIDTGTEPPSIQMVAQIPESQRFLV</sequence>
<protein>
    <submittedName>
        <fullName evidence="2">Uncharacterized protein</fullName>
    </submittedName>
</protein>
<reference evidence="2" key="1">
    <citation type="submission" date="2022-11" db="UniProtKB">
        <authorList>
            <consortium name="WormBaseParasite"/>
        </authorList>
    </citation>
    <scope>IDENTIFICATION</scope>
</reference>
<evidence type="ECO:0000313" key="1">
    <source>
        <dbReference type="Proteomes" id="UP000887565"/>
    </source>
</evidence>
<keyword evidence="1" id="KW-1185">Reference proteome</keyword>
<dbReference type="WBParaSite" id="nRc.2.0.1.t40156-RA">
    <property type="protein sequence ID" value="nRc.2.0.1.t40156-RA"/>
    <property type="gene ID" value="nRc.2.0.1.g40156"/>
</dbReference>
<proteinExistence type="predicted"/>
<accession>A0A915KMZ5</accession>
<name>A0A915KMZ5_ROMCU</name>
<evidence type="ECO:0000313" key="2">
    <source>
        <dbReference type="WBParaSite" id="nRc.2.0.1.t40156-RA"/>
    </source>
</evidence>
<dbReference type="Proteomes" id="UP000887565">
    <property type="component" value="Unplaced"/>
</dbReference>
<dbReference type="AlphaFoldDB" id="A0A915KMZ5"/>
<organism evidence="1 2">
    <name type="scientific">Romanomermis culicivorax</name>
    <name type="common">Nematode worm</name>
    <dbReference type="NCBI Taxonomy" id="13658"/>
    <lineage>
        <taxon>Eukaryota</taxon>
        <taxon>Metazoa</taxon>
        <taxon>Ecdysozoa</taxon>
        <taxon>Nematoda</taxon>
        <taxon>Enoplea</taxon>
        <taxon>Dorylaimia</taxon>
        <taxon>Mermithida</taxon>
        <taxon>Mermithoidea</taxon>
        <taxon>Mermithidae</taxon>
        <taxon>Romanomermis</taxon>
    </lineage>
</organism>